<dbReference type="Gene3D" id="3.10.310.50">
    <property type="match status" value="1"/>
</dbReference>
<keyword evidence="1" id="KW-0472">Membrane</keyword>
<keyword evidence="1" id="KW-1133">Transmembrane helix</keyword>
<dbReference type="PANTHER" id="PTHR30373">
    <property type="entry name" value="UPF0603 PROTEIN YGCG"/>
    <property type="match status" value="1"/>
</dbReference>
<gene>
    <name evidence="3" type="ORF">FDP08_07010</name>
</gene>
<dbReference type="PANTHER" id="PTHR30373:SF8">
    <property type="entry name" value="BLL7265 PROTEIN"/>
    <property type="match status" value="1"/>
</dbReference>
<sequence length="208" mass="23220">MTLLTDKEQQQVASAISDVERETDAELVTVLADASDSYSYIPLLWAGIIALLIPGTINYFTGSLGADWLLVVQWATFIVLCLLLQFPGVGHHLIPRPVRFWRASNMARRQFLEQNLHHTEGGVGMLIFVSEAEHYVEILVDQGISSKVGDDVWEGIVKTFTDRVRSGDTLAGFLECIESCGQHLREQVPATHEKNELPNHLVLIPKRS</sequence>
<feature type="transmembrane region" description="Helical" evidence="1">
    <location>
        <begin position="40"/>
        <end position="61"/>
    </location>
</feature>
<evidence type="ECO:0000256" key="1">
    <source>
        <dbReference type="SAM" id="Phobius"/>
    </source>
</evidence>
<keyword evidence="1" id="KW-0812">Transmembrane</keyword>
<evidence type="ECO:0000313" key="3">
    <source>
        <dbReference type="EMBL" id="TKV67862.1"/>
    </source>
</evidence>
<keyword evidence="4" id="KW-1185">Reference proteome</keyword>
<dbReference type="Proteomes" id="UP000308488">
    <property type="component" value="Unassembled WGS sequence"/>
</dbReference>
<dbReference type="RefSeq" id="WP_137435274.1">
    <property type="nucleotide sequence ID" value="NZ_JANRHC010000001.1"/>
</dbReference>
<organism evidence="3 4">
    <name type="scientific">Marinobacter panjinensis</name>
    <dbReference type="NCBI Taxonomy" id="2576384"/>
    <lineage>
        <taxon>Bacteria</taxon>
        <taxon>Pseudomonadati</taxon>
        <taxon>Pseudomonadota</taxon>
        <taxon>Gammaproteobacteria</taxon>
        <taxon>Pseudomonadales</taxon>
        <taxon>Marinobacteraceae</taxon>
        <taxon>Marinobacter</taxon>
    </lineage>
</organism>
<dbReference type="Pfam" id="PF04536">
    <property type="entry name" value="TPM_phosphatase"/>
    <property type="match status" value="1"/>
</dbReference>
<reference evidence="3 4" key="1">
    <citation type="submission" date="2019-05" db="EMBL/GenBank/DDBJ databases">
        <title>Marinobacter panjinensis sp. nov., a moderately halophilic bacterium isolated from sea tidal flat environment.</title>
        <authorList>
            <person name="Yang W."/>
            <person name="An M."/>
            <person name="He W."/>
            <person name="Luo X."/>
            <person name="Zhu L."/>
            <person name="Chen G."/>
            <person name="Zhang Y."/>
            <person name="Wang Y."/>
        </authorList>
    </citation>
    <scope>NUCLEOTIDE SEQUENCE [LARGE SCALE GENOMIC DNA]</scope>
    <source>
        <strain evidence="3 4">PJ-16</strain>
    </source>
</reference>
<proteinExistence type="predicted"/>
<evidence type="ECO:0000259" key="2">
    <source>
        <dbReference type="Pfam" id="PF04536"/>
    </source>
</evidence>
<comment type="caution">
    <text evidence="3">The sequence shown here is derived from an EMBL/GenBank/DDBJ whole genome shotgun (WGS) entry which is preliminary data.</text>
</comment>
<feature type="domain" description="TPM" evidence="2">
    <location>
        <begin position="107"/>
        <end position="181"/>
    </location>
</feature>
<dbReference type="EMBL" id="SZYH01000001">
    <property type="protein sequence ID" value="TKV67862.1"/>
    <property type="molecule type" value="Genomic_DNA"/>
</dbReference>
<protein>
    <recommendedName>
        <fullName evidence="2">TPM domain-containing protein</fullName>
    </recommendedName>
</protein>
<name>A0A4U6R4T1_9GAMM</name>
<dbReference type="OrthoDB" id="5825388at2"/>
<feature type="transmembrane region" description="Helical" evidence="1">
    <location>
        <begin position="68"/>
        <end position="86"/>
    </location>
</feature>
<dbReference type="AlphaFoldDB" id="A0A4U6R4T1"/>
<dbReference type="InterPro" id="IPR007621">
    <property type="entry name" value="TPM_dom"/>
</dbReference>
<accession>A0A4U6R4T1</accession>
<evidence type="ECO:0000313" key="4">
    <source>
        <dbReference type="Proteomes" id="UP000308488"/>
    </source>
</evidence>